<keyword evidence="6 14" id="KW-0770">Synapse</keyword>
<dbReference type="InterPro" id="IPR015683">
    <property type="entry name" value="Ionotropic_Glu_rcpt"/>
</dbReference>
<feature type="domain" description="Ionotropic glutamate receptor C-terminal" evidence="16">
    <location>
        <begin position="60"/>
        <end position="412"/>
    </location>
</feature>
<dbReference type="SMART" id="SM00062">
    <property type="entry name" value="PBPb"/>
    <property type="match status" value="1"/>
</dbReference>
<comment type="function">
    <text evidence="14">Receptor for glutamate that functions as a ligand-gated ion channel in the central nervous system and plays an important role in excitatory synaptic transmission. L-glutamate acts as an excitatory neurotransmitter at many synapses in the central nervous system.</text>
</comment>
<feature type="transmembrane region" description="Helical" evidence="14">
    <location>
        <begin position="432"/>
        <end position="453"/>
    </location>
</feature>
<sequence>MTYSSPLMSDVLDKSSGMPRATVTKTTMAVQVTSGKMAPLGLILVSSALLAGVCAAGPQVLKVTTIKEEPYAMSKGSELEGFCIDLLSAVSKKLDFKYDIQLVKDGRYGTTDDSGTWNGMIGEVVRGEADIAVAPLTLTAKRETAVDMTKPFMQTGLSFILRKDLASDDSQFLSLLNLFSTEMWMGILVAYLLTSICIFLVSRISPCEWEQPEKEMNFFTLSHSFWYTVGALTLQGAGPHPKALSGRVITAVWWLFSLVLLACYFANLSLWLHSDNQQLSIKSFEDLANQNVIEYGTIKDSSSFNFFKNSNNPTYHRIYEHIKKAQSYSLSAEEGFRKAQKGNYAFIGESVSLDLAVARYCNLTRAPEIIGMRGYSIAAPLGSPLVKNLSVAILRLSESGELDYFRSKWWASSCVGKNGKGAPLKPTSLKGIFLLLALGLGLGLFLALMELAAKSRKTANTQQKSCCSVMSAELSQRFKGGEATTSESSEKSKA</sequence>
<evidence type="ECO:0000256" key="9">
    <source>
        <dbReference type="ARBA" id="ARBA00023170"/>
    </source>
</evidence>
<evidence type="ECO:0000313" key="18">
    <source>
        <dbReference type="EMBL" id="KAI2661256.1"/>
    </source>
</evidence>
<accession>A0ABQ8MGE6</accession>
<evidence type="ECO:0000256" key="11">
    <source>
        <dbReference type="ARBA" id="ARBA00023257"/>
    </source>
</evidence>
<evidence type="ECO:0000256" key="2">
    <source>
        <dbReference type="ARBA" id="ARBA00022448"/>
    </source>
</evidence>
<keyword evidence="13 14" id="KW-0407">Ion channel</keyword>
<dbReference type="SUPFAM" id="SSF81324">
    <property type="entry name" value="Voltage-gated potassium channels"/>
    <property type="match status" value="1"/>
</dbReference>
<dbReference type="Pfam" id="PF00060">
    <property type="entry name" value="Lig_chan"/>
    <property type="match status" value="1"/>
</dbReference>
<proteinExistence type="inferred from homology"/>
<dbReference type="PRINTS" id="PR00177">
    <property type="entry name" value="NMDARECEPTOR"/>
</dbReference>
<feature type="transmembrane region" description="Helical" evidence="14">
    <location>
        <begin position="216"/>
        <end position="236"/>
    </location>
</feature>
<evidence type="ECO:0000259" key="17">
    <source>
        <dbReference type="SMART" id="SM00918"/>
    </source>
</evidence>
<dbReference type="Proteomes" id="UP000830375">
    <property type="component" value="Unassembled WGS sequence"/>
</dbReference>
<evidence type="ECO:0000256" key="7">
    <source>
        <dbReference type="ARBA" id="ARBA00023065"/>
    </source>
</evidence>
<evidence type="ECO:0000256" key="13">
    <source>
        <dbReference type="ARBA" id="ARBA00023303"/>
    </source>
</evidence>
<dbReference type="PANTHER" id="PTHR18966">
    <property type="entry name" value="IONOTROPIC GLUTAMATE RECEPTOR"/>
    <property type="match status" value="1"/>
</dbReference>
<keyword evidence="5 14" id="KW-1133">Transmembrane helix</keyword>
<dbReference type="InterPro" id="IPR019594">
    <property type="entry name" value="Glu/Gly-bd"/>
</dbReference>
<keyword evidence="10" id="KW-0325">Glycoprotein</keyword>
<keyword evidence="4 14" id="KW-0812">Transmembrane</keyword>
<evidence type="ECO:0000256" key="10">
    <source>
        <dbReference type="ARBA" id="ARBA00023180"/>
    </source>
</evidence>
<evidence type="ECO:0000256" key="1">
    <source>
        <dbReference type="ARBA" id="ARBA00004651"/>
    </source>
</evidence>
<evidence type="ECO:0000259" key="16">
    <source>
        <dbReference type="SMART" id="SM00079"/>
    </source>
</evidence>
<keyword evidence="7 14" id="KW-0406">Ion transport</keyword>
<dbReference type="Pfam" id="PF10613">
    <property type="entry name" value="Lig_chan-Glu_bd"/>
    <property type="match status" value="1"/>
</dbReference>
<evidence type="ECO:0000259" key="15">
    <source>
        <dbReference type="SMART" id="SM00062"/>
    </source>
</evidence>
<feature type="transmembrane region" description="Helical" evidence="14">
    <location>
        <begin position="183"/>
        <end position="204"/>
    </location>
</feature>
<dbReference type="Gene3D" id="3.40.190.10">
    <property type="entry name" value="Periplasmic binding protein-like II"/>
    <property type="match status" value="2"/>
</dbReference>
<dbReference type="SMART" id="SM00918">
    <property type="entry name" value="Lig_chan-Glu_bd"/>
    <property type="match status" value="1"/>
</dbReference>
<feature type="domain" description="Solute-binding protein family 3/N-terminal" evidence="15">
    <location>
        <begin position="60"/>
        <end position="413"/>
    </location>
</feature>
<comment type="caution">
    <text evidence="18">The sequence shown here is derived from an EMBL/GenBank/DDBJ whole genome shotgun (WGS) entry which is preliminary data.</text>
</comment>
<dbReference type="CDD" id="cd13685">
    <property type="entry name" value="PBP2_iGluR_non_NMDA_like"/>
    <property type="match status" value="1"/>
</dbReference>
<evidence type="ECO:0000256" key="6">
    <source>
        <dbReference type="ARBA" id="ARBA00023018"/>
    </source>
</evidence>
<name>A0ABQ8MGE6_LABRO</name>
<comment type="subcellular location">
    <subcellularLocation>
        <location evidence="1">Cell membrane</location>
        <topology evidence="1">Multi-pass membrane protein</topology>
    </subcellularLocation>
    <subcellularLocation>
        <location evidence="14">Postsynaptic cell membrane</location>
        <topology evidence="14">Multi-pass membrane protein</topology>
    </subcellularLocation>
</comment>
<dbReference type="Gene3D" id="1.10.287.70">
    <property type="match status" value="1"/>
</dbReference>
<keyword evidence="12 14" id="KW-1071">Ligand-gated ion channel</keyword>
<dbReference type="EMBL" id="JACTAM010000008">
    <property type="protein sequence ID" value="KAI2661256.1"/>
    <property type="molecule type" value="Genomic_DNA"/>
</dbReference>
<dbReference type="InterPro" id="IPR001320">
    <property type="entry name" value="Iontro_rcpt_C"/>
</dbReference>
<gene>
    <name evidence="18" type="ORF">H4Q32_006808</name>
</gene>
<keyword evidence="9 14" id="KW-0675">Receptor</keyword>
<keyword evidence="3 14" id="KW-1003">Cell membrane</keyword>
<feature type="domain" description="Ionotropic glutamate receptor L-glutamate and glycine-binding" evidence="17">
    <location>
        <begin position="70"/>
        <end position="126"/>
    </location>
</feature>
<dbReference type="SMART" id="SM00079">
    <property type="entry name" value="PBPe"/>
    <property type="match status" value="1"/>
</dbReference>
<keyword evidence="8 14" id="KW-0472">Membrane</keyword>
<dbReference type="InterPro" id="IPR001508">
    <property type="entry name" value="Iono_Glu_rcpt_met"/>
</dbReference>
<evidence type="ECO:0000256" key="8">
    <source>
        <dbReference type="ARBA" id="ARBA00023136"/>
    </source>
</evidence>
<keyword evidence="19" id="KW-1185">Reference proteome</keyword>
<comment type="similarity">
    <text evidence="14">Belongs to the glutamate-gated ion channel (TC 1.A.10.1) family.</text>
</comment>
<feature type="transmembrane region" description="Helical" evidence="14">
    <location>
        <begin position="248"/>
        <end position="272"/>
    </location>
</feature>
<evidence type="ECO:0000256" key="5">
    <source>
        <dbReference type="ARBA" id="ARBA00022989"/>
    </source>
</evidence>
<evidence type="ECO:0000256" key="3">
    <source>
        <dbReference type="ARBA" id="ARBA00022475"/>
    </source>
</evidence>
<dbReference type="InterPro" id="IPR001638">
    <property type="entry name" value="Solute-binding_3/MltF_N"/>
</dbReference>
<evidence type="ECO:0000313" key="19">
    <source>
        <dbReference type="Proteomes" id="UP000830375"/>
    </source>
</evidence>
<protein>
    <recommendedName>
        <fullName evidence="14">Glutamate receptor</fullName>
    </recommendedName>
</protein>
<evidence type="ECO:0000256" key="4">
    <source>
        <dbReference type="ARBA" id="ARBA00022692"/>
    </source>
</evidence>
<evidence type="ECO:0000256" key="12">
    <source>
        <dbReference type="ARBA" id="ARBA00023286"/>
    </source>
</evidence>
<reference evidence="18 19" key="1">
    <citation type="submission" date="2022-01" db="EMBL/GenBank/DDBJ databases">
        <title>A high-quality chromosome-level genome assembly of rohu carp, Labeo rohita.</title>
        <authorList>
            <person name="Arick M.A. II"/>
            <person name="Hsu C.-Y."/>
            <person name="Magbanua Z."/>
            <person name="Pechanova O."/>
            <person name="Grover C."/>
            <person name="Miller E."/>
            <person name="Thrash A."/>
            <person name="Ezzel L."/>
            <person name="Alam S."/>
            <person name="Benzie J."/>
            <person name="Hamilton M."/>
            <person name="Karsi A."/>
            <person name="Lawrence M.L."/>
            <person name="Peterson D.G."/>
        </authorList>
    </citation>
    <scope>NUCLEOTIDE SEQUENCE [LARGE SCALE GENOMIC DNA]</scope>
    <source>
        <strain evidence="19">BAU-BD-2019</strain>
        <tissue evidence="18">Blood</tissue>
    </source>
</reference>
<organism evidence="18 19">
    <name type="scientific">Labeo rohita</name>
    <name type="common">Indian major carp</name>
    <name type="synonym">Cyprinus rohita</name>
    <dbReference type="NCBI Taxonomy" id="84645"/>
    <lineage>
        <taxon>Eukaryota</taxon>
        <taxon>Metazoa</taxon>
        <taxon>Chordata</taxon>
        <taxon>Craniata</taxon>
        <taxon>Vertebrata</taxon>
        <taxon>Euteleostomi</taxon>
        <taxon>Actinopterygii</taxon>
        <taxon>Neopterygii</taxon>
        <taxon>Teleostei</taxon>
        <taxon>Ostariophysi</taxon>
        <taxon>Cypriniformes</taxon>
        <taxon>Cyprinidae</taxon>
        <taxon>Labeoninae</taxon>
        <taxon>Labeonini</taxon>
        <taxon>Labeo</taxon>
    </lineage>
</organism>
<dbReference type="SUPFAM" id="SSF53850">
    <property type="entry name" value="Periplasmic binding protein-like II"/>
    <property type="match status" value="1"/>
</dbReference>
<keyword evidence="2 14" id="KW-0813">Transport</keyword>
<evidence type="ECO:0000256" key="14">
    <source>
        <dbReference type="RuleBase" id="RU367118"/>
    </source>
</evidence>
<keyword evidence="11 14" id="KW-0628">Postsynaptic cell membrane</keyword>